<organism evidence="2 3">
    <name type="scientific">Sphingobacterium chuzhouense</name>
    <dbReference type="NCBI Taxonomy" id="1742264"/>
    <lineage>
        <taxon>Bacteria</taxon>
        <taxon>Pseudomonadati</taxon>
        <taxon>Bacteroidota</taxon>
        <taxon>Sphingobacteriia</taxon>
        <taxon>Sphingobacteriales</taxon>
        <taxon>Sphingobacteriaceae</taxon>
        <taxon>Sphingobacterium</taxon>
    </lineage>
</organism>
<accession>A0ABR7XWS2</accession>
<protein>
    <recommendedName>
        <fullName evidence="4">Auto-transporter adhesin head GIN domain-containing protein</fullName>
    </recommendedName>
</protein>
<name>A0ABR7XWS2_9SPHI</name>
<keyword evidence="1" id="KW-1133">Transmembrane helix</keyword>
<dbReference type="Proteomes" id="UP000651112">
    <property type="component" value="Unassembled WGS sequence"/>
</dbReference>
<gene>
    <name evidence="2" type="ORF">H8B21_18195</name>
</gene>
<proteinExistence type="predicted"/>
<feature type="transmembrane region" description="Helical" evidence="1">
    <location>
        <begin position="6"/>
        <end position="25"/>
    </location>
</feature>
<dbReference type="RefSeq" id="WP_190315278.1">
    <property type="nucleotide sequence ID" value="NZ_JACNYL010000005.1"/>
</dbReference>
<dbReference type="EMBL" id="JACNYL010000005">
    <property type="protein sequence ID" value="MBD1423495.1"/>
    <property type="molecule type" value="Genomic_DNA"/>
</dbReference>
<keyword evidence="1" id="KW-0472">Membrane</keyword>
<comment type="caution">
    <text evidence="2">The sequence shown here is derived from an EMBL/GenBank/DDBJ whole genome shotgun (WGS) entry which is preliminary data.</text>
</comment>
<keyword evidence="3" id="KW-1185">Reference proteome</keyword>
<evidence type="ECO:0000256" key="1">
    <source>
        <dbReference type="SAM" id="Phobius"/>
    </source>
</evidence>
<sequence length="258" mass="29103">MKTSHILFAIALFMGIFATFYIELIGSIKMTTENKPIDRISAFWLKFYDIKVTQKFSNPIRHIKVTGGKDKDLYLNIQKAPADKNSLYSINPQNFSYKIVNDSLLIHIESRFADITLQQNVPLASIEARQVSVCLNNIIQDQLHIAAIDNARFSVSKPFQRSDQRDSIGELTIQAANASNVYLDNLIVNTSNAVMHDAVLNYTSSTQMDSLAVHLHGRSTVISNFKESRIASIRILGNKEYFKKEFLGNGAKSIEMRP</sequence>
<evidence type="ECO:0000313" key="2">
    <source>
        <dbReference type="EMBL" id="MBD1423495.1"/>
    </source>
</evidence>
<reference evidence="2 3" key="1">
    <citation type="submission" date="2020-08" db="EMBL/GenBank/DDBJ databases">
        <title>Sphingobacterium sp. DN00404 isolated from aquaculture water.</title>
        <authorList>
            <person name="Zhang M."/>
        </authorList>
    </citation>
    <scope>NUCLEOTIDE SEQUENCE [LARGE SCALE GENOMIC DNA]</scope>
    <source>
        <strain evidence="2 3">KCTC 42746</strain>
    </source>
</reference>
<keyword evidence="1" id="KW-0812">Transmembrane</keyword>
<evidence type="ECO:0000313" key="3">
    <source>
        <dbReference type="Proteomes" id="UP000651112"/>
    </source>
</evidence>
<evidence type="ECO:0008006" key="4">
    <source>
        <dbReference type="Google" id="ProtNLM"/>
    </source>
</evidence>